<feature type="region of interest" description="Disordered" evidence="2">
    <location>
        <begin position="50"/>
        <end position="80"/>
    </location>
</feature>
<dbReference type="Proteomes" id="UP000475862">
    <property type="component" value="Unassembled WGS sequence"/>
</dbReference>
<dbReference type="Pfam" id="PF00098">
    <property type="entry name" value="zf-CCHC"/>
    <property type="match status" value="1"/>
</dbReference>
<keyword evidence="1" id="KW-0479">Metal-binding</keyword>
<feature type="region of interest" description="Disordered" evidence="2">
    <location>
        <begin position="435"/>
        <end position="455"/>
    </location>
</feature>
<dbReference type="Pfam" id="PF12259">
    <property type="entry name" value="Baculo_F"/>
    <property type="match status" value="1"/>
</dbReference>
<dbReference type="InterPro" id="IPR036875">
    <property type="entry name" value="Znf_CCHC_sf"/>
</dbReference>
<sequence>MNKEEENIYSENESNSLEEETDKTNTTKTQVGLNKNIEVEKLVEISINTKEDSDSTQRINKERTKEKSLLDTTAREDSNTGVEQRVLGLRSTPNLVHTELGPVRRKQRVKMSSVKATIEQVTAMIPICADAKDVCSITGKALEVCRYRETSDWKTIKKILRGAFEQQLSPQTLQIGLNSVRMKNDEDVLTYTGRVEQLYYNLCNATLENKTPEEARILRQTLKDQALAIYINGLQMDLQTILRARNPETLELAMQMARQLEIEFSFNKELQNNENKTSQGGNKNNNGNRWSNNYQGNNPNGKNLGYKQNYNRGQNRQNPNNYNNVNRSNNFNSFGRNNNNSNNYPRNNNNGQYNNNRRQQNNPGCYICGRTNHVARDCRGNIAQIARRNTNNNAQPQNNNARQNTNNNFNNNSAPITCSYCNKIGHDSVSCYSKQRDERNNANRSGNGQVSNGNGVRSINQITAVTEDLSLNDVSPSYHSTNYQPYALLYGKELDVPVKLKCSPEPRYNYDDYIFDLKQKMQESHKIARERLITKKIKSKKQYDKKEYSEDLDVKDLILLKDKTQKNKLSPLWKGPFEILEVLDSENVVIQRGRKKVTVHKNDGEERRDEAPSCLRSHMENANKKLSEPYSKSEIERYTKNITIFIHDVYEKNDLREQFCIVINDWLDAMPEADEMFLCIMMVQGQSPYTIEEFKNETSIFYENQGEIRIIGAHWELITYIPLSNYDLRHYQLELEIKHMDEHCKGNMTDHEMCSKYDNVLKTTFNEISVQRTQMYESIGRYLLHTGEHTTLRSVRAKRGLINIIGSAMKTLFGVCDEECAEETLRHIDKVEGTNERMIHVIKDQTTVVKSSIIGINSASTELNKLYIELKQKQISLETNIKALVNNTYTLETLLLSNRIFSIFTALMTQYSYETQTLSSIITAARTGVLHPSLVTPRELAAQLVDVKLNLPLNLNLPMGTLPSEIHEFTKITKIAVFYSGSQIVFLIKIPLITETQLTLFKIIPIPHSVGLDRTDNKTHSIVLKPEYQYVGITKNRRQFTTFTEIELLHCTETETFTICPEFQPVQHESKDQPCEISLFKNPDQLPQNCESGVIIISKNIFHKLKYANTWIYTTRKDTLTITCQGVPEPPNNKIIELGDVKVLSLTLVDHYQSTLQAYAEHVVLNPTREIKTNIKDIKIEKYKHKFDSGKLDNVHEIAHSLNEVENMIDEEILRQSGVEVQSNTNSLMMYAIMAFYKCKLTTMRAIGHQTRTMNDDTANRESKIVYVKSPVKENRAKEKLLETHKFVIMDFEFSMVNKTSMVVISGAISNSLDRFKIRKLEGRPLLLPLNEEARPMGETELQVAVREIKRVFRVKTELRDACLDQLKQSLNSTKNNLTKGYIDSYIRRGNKENVIVVWNGHSDKNILTREIIFEVDIGTYNKSGRLLNLVETHDVICKKKHHTTYAHDPRMDVKLEQLASAISFNIETQFHINPTQGEWHNYTACFDFHIITANENIIVPYEDETILEMIEAAKRFLSDMAGDREFGEPYCYELNYYLEIIQNPQDILNYTDG</sequence>
<evidence type="ECO:0000259" key="3">
    <source>
        <dbReference type="PROSITE" id="PS50158"/>
    </source>
</evidence>
<feature type="region of interest" description="Disordered" evidence="2">
    <location>
        <begin position="389"/>
        <end position="408"/>
    </location>
</feature>
<evidence type="ECO:0000256" key="2">
    <source>
        <dbReference type="SAM" id="MobiDB-lite"/>
    </source>
</evidence>
<dbReference type="PROSITE" id="PS50158">
    <property type="entry name" value="ZF_CCHC"/>
    <property type="match status" value="1"/>
</dbReference>
<accession>A0A6G0TCL0</accession>
<protein>
    <recommendedName>
        <fullName evidence="3">CCHC-type domain-containing protein</fullName>
    </recommendedName>
</protein>
<proteinExistence type="predicted"/>
<name>A0A6G0TCL0_APHGL</name>
<feature type="region of interest" description="Disordered" evidence="2">
    <location>
        <begin position="271"/>
        <end position="358"/>
    </location>
</feature>
<dbReference type="SMART" id="SM00343">
    <property type="entry name" value="ZnF_C2HC"/>
    <property type="match status" value="2"/>
</dbReference>
<comment type="caution">
    <text evidence="4">The sequence shown here is derived from an EMBL/GenBank/DDBJ whole genome shotgun (WGS) entry which is preliminary data.</text>
</comment>
<dbReference type="GO" id="GO:0003676">
    <property type="term" value="F:nucleic acid binding"/>
    <property type="evidence" value="ECO:0007669"/>
    <property type="project" value="InterPro"/>
</dbReference>
<evidence type="ECO:0000256" key="1">
    <source>
        <dbReference type="PROSITE-ProRule" id="PRU00047"/>
    </source>
</evidence>
<keyword evidence="1" id="KW-0863">Zinc-finger</keyword>
<dbReference type="InterPro" id="IPR022048">
    <property type="entry name" value="Envelope_fusion-like"/>
</dbReference>
<feature type="domain" description="CCHC-type" evidence="3">
    <location>
        <begin position="365"/>
        <end position="379"/>
    </location>
</feature>
<dbReference type="Gene3D" id="4.10.60.10">
    <property type="entry name" value="Zinc finger, CCHC-type"/>
    <property type="match status" value="1"/>
</dbReference>
<dbReference type="SUPFAM" id="SSF57756">
    <property type="entry name" value="Retrovirus zinc finger-like domains"/>
    <property type="match status" value="1"/>
</dbReference>
<dbReference type="OrthoDB" id="6626705at2759"/>
<evidence type="ECO:0000313" key="4">
    <source>
        <dbReference type="EMBL" id="KAE9530030.1"/>
    </source>
</evidence>
<keyword evidence="1" id="KW-0862">Zinc</keyword>
<feature type="compositionally biased region" description="Basic and acidic residues" evidence="2">
    <location>
        <begin position="50"/>
        <end position="78"/>
    </location>
</feature>
<dbReference type="EMBL" id="VYZN01000043">
    <property type="protein sequence ID" value="KAE9530030.1"/>
    <property type="molecule type" value="Genomic_DNA"/>
</dbReference>
<dbReference type="GO" id="GO:0008270">
    <property type="term" value="F:zinc ion binding"/>
    <property type="evidence" value="ECO:0007669"/>
    <property type="project" value="UniProtKB-KW"/>
</dbReference>
<feature type="region of interest" description="Disordered" evidence="2">
    <location>
        <begin position="1"/>
        <end position="31"/>
    </location>
</feature>
<keyword evidence="5" id="KW-1185">Reference proteome</keyword>
<evidence type="ECO:0000313" key="5">
    <source>
        <dbReference type="Proteomes" id="UP000475862"/>
    </source>
</evidence>
<dbReference type="InterPro" id="IPR001878">
    <property type="entry name" value="Znf_CCHC"/>
</dbReference>
<feature type="compositionally biased region" description="Low complexity" evidence="2">
    <location>
        <begin position="443"/>
        <end position="455"/>
    </location>
</feature>
<gene>
    <name evidence="4" type="ORF">AGLY_011492</name>
</gene>
<feature type="compositionally biased region" description="Low complexity" evidence="2">
    <location>
        <begin position="280"/>
        <end position="358"/>
    </location>
</feature>
<organism evidence="4 5">
    <name type="scientific">Aphis glycines</name>
    <name type="common">Soybean aphid</name>
    <dbReference type="NCBI Taxonomy" id="307491"/>
    <lineage>
        <taxon>Eukaryota</taxon>
        <taxon>Metazoa</taxon>
        <taxon>Ecdysozoa</taxon>
        <taxon>Arthropoda</taxon>
        <taxon>Hexapoda</taxon>
        <taxon>Insecta</taxon>
        <taxon>Pterygota</taxon>
        <taxon>Neoptera</taxon>
        <taxon>Paraneoptera</taxon>
        <taxon>Hemiptera</taxon>
        <taxon>Sternorrhyncha</taxon>
        <taxon>Aphidomorpha</taxon>
        <taxon>Aphidoidea</taxon>
        <taxon>Aphididae</taxon>
        <taxon>Aphidini</taxon>
        <taxon>Aphis</taxon>
        <taxon>Aphis</taxon>
    </lineage>
</organism>
<reference evidence="4 5" key="1">
    <citation type="submission" date="2019-08" db="EMBL/GenBank/DDBJ databases">
        <title>The genome of the soybean aphid Biotype 1, its phylome, world population structure and adaptation to the North American continent.</title>
        <authorList>
            <person name="Giordano R."/>
            <person name="Donthu R.K."/>
            <person name="Hernandez A.G."/>
            <person name="Wright C.L."/>
            <person name="Zimin A.V."/>
        </authorList>
    </citation>
    <scope>NUCLEOTIDE SEQUENCE [LARGE SCALE GENOMIC DNA]</scope>
    <source>
        <tissue evidence="4">Whole aphids</tissue>
    </source>
</reference>